<feature type="domain" description="HDOD" evidence="5">
    <location>
        <begin position="140"/>
        <end position="330"/>
    </location>
</feature>
<keyword evidence="3" id="KW-0597">Phosphoprotein</keyword>
<dbReference type="KEGG" id="hprf:HLPR_03130"/>
<accession>A0AAU9E5U2</accession>
<sequence>MGKSILFVDDEQQIIRALRRLFIHSEYDMFFANSAEDALQILEQNVVDLLVTDIKMPKMDGFELLEEAKTKYPLMLRVALSGYTDNKKIYSAIENNIVKLYLYKPWDNNEIVEIINKMFELEDVLKDKKLLNLINNLDKLPTVSSLYTSLCKLIEEDASMDVISKKIEEDPSISSKILRVANSAFYGAKTGSISQAIMYIGLINVKNIVLTNGIFDSSRNNTDHYERLWKHVNLSNKIMHLLYQKCIFKKIPNIYASAGLLHDIGKIILLDSFSKEYDEILMDIKESSASIHELELEKIGIDHQKIGGYLLNWWELPFPIIESAMYHHDPLNKSIINKELVQIVHIADYYSWQIIDAERNNGVLNLDVLKELSIDIELVEKVIAENVKE</sequence>
<dbReference type="SUPFAM" id="SSF52172">
    <property type="entry name" value="CheY-like"/>
    <property type="match status" value="1"/>
</dbReference>
<feature type="modified residue" description="4-aspartylphosphate" evidence="3">
    <location>
        <position position="53"/>
    </location>
</feature>
<keyword evidence="7" id="KW-1185">Reference proteome</keyword>
<dbReference type="CDD" id="cd00077">
    <property type="entry name" value="HDc"/>
    <property type="match status" value="1"/>
</dbReference>
<evidence type="ECO:0000256" key="2">
    <source>
        <dbReference type="ARBA" id="ARBA00024867"/>
    </source>
</evidence>
<evidence type="ECO:0000259" key="5">
    <source>
        <dbReference type="PROSITE" id="PS51833"/>
    </source>
</evidence>
<comment type="function">
    <text evidence="2">May play the central regulatory role in sporulation. It may be an element of the effector pathway responsible for the activation of sporulation genes in response to nutritional stress. Spo0A may act in concert with spo0H (a sigma factor) to control the expression of some genes that are critical to the sporulation process.</text>
</comment>
<dbReference type="AlphaFoldDB" id="A0AAU9E5U2"/>
<organism evidence="6 7">
    <name type="scientific">Helicovermis profundi</name>
    <dbReference type="NCBI Taxonomy" id="3065157"/>
    <lineage>
        <taxon>Bacteria</taxon>
        <taxon>Bacillati</taxon>
        <taxon>Bacillota</taxon>
        <taxon>Clostridia</taxon>
        <taxon>Helicovermis</taxon>
    </lineage>
</organism>
<dbReference type="InterPro" id="IPR052340">
    <property type="entry name" value="RNase_Y/CdgJ"/>
</dbReference>
<dbReference type="Gene3D" id="3.40.50.2300">
    <property type="match status" value="1"/>
</dbReference>
<dbReference type="PANTHER" id="PTHR33525:SF3">
    <property type="entry name" value="RIBONUCLEASE Y"/>
    <property type="match status" value="1"/>
</dbReference>
<dbReference type="InterPro" id="IPR003607">
    <property type="entry name" value="HD/PDEase_dom"/>
</dbReference>
<dbReference type="InterPro" id="IPR013976">
    <property type="entry name" value="HDOD"/>
</dbReference>
<dbReference type="SUPFAM" id="SSF109604">
    <property type="entry name" value="HD-domain/PDEase-like"/>
    <property type="match status" value="1"/>
</dbReference>
<gene>
    <name evidence="6" type="ORF">HLPR_03130</name>
</gene>
<name>A0AAU9E5U2_9FIRM</name>
<dbReference type="GO" id="GO:0000160">
    <property type="term" value="P:phosphorelay signal transduction system"/>
    <property type="evidence" value="ECO:0007669"/>
    <property type="project" value="InterPro"/>
</dbReference>
<dbReference type="CDD" id="cd17569">
    <property type="entry name" value="REC_HupR-like"/>
    <property type="match status" value="1"/>
</dbReference>
<dbReference type="Pfam" id="PF00072">
    <property type="entry name" value="Response_reg"/>
    <property type="match status" value="1"/>
</dbReference>
<dbReference type="PROSITE" id="PS51833">
    <property type="entry name" value="HDOD"/>
    <property type="match status" value="1"/>
</dbReference>
<dbReference type="PROSITE" id="PS50110">
    <property type="entry name" value="RESPONSE_REGULATORY"/>
    <property type="match status" value="1"/>
</dbReference>
<evidence type="ECO:0000313" key="6">
    <source>
        <dbReference type="EMBL" id="BEP27982.1"/>
    </source>
</evidence>
<dbReference type="EMBL" id="AP028654">
    <property type="protein sequence ID" value="BEP27982.1"/>
    <property type="molecule type" value="Genomic_DNA"/>
</dbReference>
<dbReference type="Gene3D" id="1.10.3210.10">
    <property type="entry name" value="Hypothetical protein af1432"/>
    <property type="match status" value="1"/>
</dbReference>
<dbReference type="Pfam" id="PF08668">
    <property type="entry name" value="HDOD"/>
    <property type="match status" value="1"/>
</dbReference>
<evidence type="ECO:0000256" key="1">
    <source>
        <dbReference type="ARBA" id="ARBA00018672"/>
    </source>
</evidence>
<dbReference type="Proteomes" id="UP001321786">
    <property type="component" value="Chromosome"/>
</dbReference>
<feature type="domain" description="Response regulatory" evidence="4">
    <location>
        <begin position="4"/>
        <end position="119"/>
    </location>
</feature>
<reference evidence="6 7" key="1">
    <citation type="submission" date="2023-08" db="EMBL/GenBank/DDBJ databases">
        <title>Helicovermis profunda gen. nov., sp. nov., a novel mesophilic, fermentative bacterium within the Bacillota from a deep-sea hydrothermal vent chimney.</title>
        <authorList>
            <person name="Miyazaki U."/>
            <person name="Mizutani D."/>
            <person name="Hashimoto Y."/>
            <person name="Tame A."/>
            <person name="Sawayama S."/>
            <person name="Miyazaki J."/>
            <person name="Takai K."/>
            <person name="Nakagawa S."/>
        </authorList>
    </citation>
    <scope>NUCLEOTIDE SEQUENCE [LARGE SCALE GENOMIC DNA]</scope>
    <source>
        <strain evidence="6 7">S502</strain>
    </source>
</reference>
<evidence type="ECO:0000256" key="3">
    <source>
        <dbReference type="PROSITE-ProRule" id="PRU00169"/>
    </source>
</evidence>
<dbReference type="SMART" id="SM00448">
    <property type="entry name" value="REC"/>
    <property type="match status" value="1"/>
</dbReference>
<dbReference type="PANTHER" id="PTHR33525">
    <property type="match status" value="1"/>
</dbReference>
<evidence type="ECO:0000259" key="4">
    <source>
        <dbReference type="PROSITE" id="PS50110"/>
    </source>
</evidence>
<dbReference type="InterPro" id="IPR001789">
    <property type="entry name" value="Sig_transdc_resp-reg_receiver"/>
</dbReference>
<dbReference type="InterPro" id="IPR011006">
    <property type="entry name" value="CheY-like_superfamily"/>
</dbReference>
<protein>
    <recommendedName>
        <fullName evidence="1">Stage 0 sporulation protein A homolog</fullName>
    </recommendedName>
</protein>
<dbReference type="RefSeq" id="WP_338536339.1">
    <property type="nucleotide sequence ID" value="NZ_AP028654.1"/>
</dbReference>
<proteinExistence type="predicted"/>
<evidence type="ECO:0000313" key="7">
    <source>
        <dbReference type="Proteomes" id="UP001321786"/>
    </source>
</evidence>